<dbReference type="VEuPathDB" id="ToxoDB:cyc_00702"/>
<dbReference type="EMBL" id="JROU02002250">
    <property type="protein sequence ID" value="OEH73740.1"/>
    <property type="molecule type" value="Genomic_DNA"/>
</dbReference>
<reference evidence="2 3" key="1">
    <citation type="journal article" date="2016" name="BMC Genomics">
        <title>Comparative genomics reveals Cyclospora cayetanensis possesses coccidia-like metabolism and invasion components but unique surface antigens.</title>
        <authorList>
            <person name="Liu S."/>
            <person name="Wang L."/>
            <person name="Zheng H."/>
            <person name="Xu Z."/>
            <person name="Roellig D.M."/>
            <person name="Li N."/>
            <person name="Frace M.A."/>
            <person name="Tang K."/>
            <person name="Arrowood M.J."/>
            <person name="Moss D.M."/>
            <person name="Zhang L."/>
            <person name="Feng Y."/>
            <person name="Xiao L."/>
        </authorList>
    </citation>
    <scope>NUCLEOTIDE SEQUENCE [LARGE SCALE GENOMIC DNA]</scope>
    <source>
        <strain evidence="2 3">CHN_HEN01</strain>
    </source>
</reference>
<comment type="caution">
    <text evidence="2">The sequence shown here is derived from an EMBL/GenBank/DDBJ whole genome shotgun (WGS) entry which is preliminary data.</text>
</comment>
<evidence type="ECO:0000313" key="2">
    <source>
        <dbReference type="EMBL" id="OEH73740.1"/>
    </source>
</evidence>
<dbReference type="GO" id="GO:0046785">
    <property type="term" value="P:microtubule polymerization"/>
    <property type="evidence" value="ECO:0007669"/>
    <property type="project" value="InterPro"/>
</dbReference>
<dbReference type="CDD" id="cd01617">
    <property type="entry name" value="DCX"/>
    <property type="match status" value="1"/>
</dbReference>
<dbReference type="InterPro" id="IPR036572">
    <property type="entry name" value="Doublecortin_dom_sf"/>
</dbReference>
<dbReference type="SUPFAM" id="SSF89837">
    <property type="entry name" value="Doublecortin (DC)"/>
    <property type="match status" value="1"/>
</dbReference>
<accession>A0A1D3CRB5</accession>
<dbReference type="InterPro" id="IPR003533">
    <property type="entry name" value="Doublecortin_dom"/>
</dbReference>
<dbReference type="InterPro" id="IPR008907">
    <property type="entry name" value="TPP/p25"/>
</dbReference>
<dbReference type="GO" id="GO:0015631">
    <property type="term" value="F:tubulin binding"/>
    <property type="evidence" value="ECO:0007669"/>
    <property type="project" value="InterPro"/>
</dbReference>
<dbReference type="InParanoid" id="A0A1D3CRB5"/>
<dbReference type="VEuPathDB" id="ToxoDB:LOC34617830"/>
<feature type="domain" description="Doublecortin" evidence="1">
    <location>
        <begin position="175"/>
        <end position="249"/>
    </location>
</feature>
<dbReference type="PROSITE" id="PS50309">
    <property type="entry name" value="DC"/>
    <property type="match status" value="1"/>
</dbReference>
<evidence type="ECO:0000313" key="3">
    <source>
        <dbReference type="Proteomes" id="UP000095192"/>
    </source>
</evidence>
<dbReference type="Pfam" id="PF05517">
    <property type="entry name" value="p25-alpha"/>
    <property type="match status" value="1"/>
</dbReference>
<organism evidence="2 3">
    <name type="scientific">Cyclospora cayetanensis</name>
    <dbReference type="NCBI Taxonomy" id="88456"/>
    <lineage>
        <taxon>Eukaryota</taxon>
        <taxon>Sar</taxon>
        <taxon>Alveolata</taxon>
        <taxon>Apicomplexa</taxon>
        <taxon>Conoidasida</taxon>
        <taxon>Coccidia</taxon>
        <taxon>Eucoccidiorida</taxon>
        <taxon>Eimeriorina</taxon>
        <taxon>Eimeriidae</taxon>
        <taxon>Cyclospora</taxon>
    </lineage>
</organism>
<sequence length="287" mass="31737">MAQPTLCPMGDSPSLWRQGFEDSSGIWVSRALTSGLEDEPVQQYRHRYYTPPPPCPPTVVVPLRTNFYEPWGFSTPPVEPGARSTDKGPQQYKTVFDRLTDSAFYTGAHRERFDELGNGRGLAGREYLYTHDGMTESPSRTHEVYSSVVRRPRKALVAPGTLGVQRFGLQTSPPRLLWLFRNGDKHHDGTPFFVKAHIKTLEALYQELTKVVTPIAGPVRRLYDQNLRIIGDLADLVDGAKYLCTSGEPPACAERLQKFLNGGTTPPGGAGVGLQANVNAAPPFLIE</sequence>
<dbReference type="GO" id="GO:0035556">
    <property type="term" value="P:intracellular signal transduction"/>
    <property type="evidence" value="ECO:0007669"/>
    <property type="project" value="InterPro"/>
</dbReference>
<name>A0A1D3CRB5_9EIME</name>
<dbReference type="Proteomes" id="UP000095192">
    <property type="component" value="Unassembled WGS sequence"/>
</dbReference>
<proteinExistence type="predicted"/>
<dbReference type="Gene3D" id="3.10.20.230">
    <property type="entry name" value="Doublecortin domain"/>
    <property type="match status" value="1"/>
</dbReference>
<keyword evidence="3" id="KW-1185">Reference proteome</keyword>
<evidence type="ECO:0000259" key="1">
    <source>
        <dbReference type="PROSITE" id="PS50309"/>
    </source>
</evidence>
<protein>
    <recommendedName>
        <fullName evidence="1">Doublecortin domain-containing protein</fullName>
    </recommendedName>
</protein>
<dbReference type="SMART" id="SM00537">
    <property type="entry name" value="DCX"/>
    <property type="match status" value="1"/>
</dbReference>
<gene>
    <name evidence="2" type="ORF">cyc_00702</name>
</gene>
<dbReference type="Pfam" id="PF03607">
    <property type="entry name" value="DCX"/>
    <property type="match status" value="1"/>
</dbReference>
<dbReference type="AlphaFoldDB" id="A0A1D3CRB5"/>